<feature type="compositionally biased region" description="Basic and acidic residues" evidence="1">
    <location>
        <begin position="194"/>
        <end position="223"/>
    </location>
</feature>
<organism evidence="2 3">
    <name type="scientific">Mytilus coruscus</name>
    <name type="common">Sea mussel</name>
    <dbReference type="NCBI Taxonomy" id="42192"/>
    <lineage>
        <taxon>Eukaryota</taxon>
        <taxon>Metazoa</taxon>
        <taxon>Spiralia</taxon>
        <taxon>Lophotrochozoa</taxon>
        <taxon>Mollusca</taxon>
        <taxon>Bivalvia</taxon>
        <taxon>Autobranchia</taxon>
        <taxon>Pteriomorphia</taxon>
        <taxon>Mytilida</taxon>
        <taxon>Mytiloidea</taxon>
        <taxon>Mytilidae</taxon>
        <taxon>Mytilinae</taxon>
        <taxon>Mytilus</taxon>
    </lineage>
</organism>
<dbReference type="AlphaFoldDB" id="A0A6J8EMU3"/>
<reference evidence="2 3" key="1">
    <citation type="submission" date="2020-06" db="EMBL/GenBank/DDBJ databases">
        <authorList>
            <person name="Li R."/>
            <person name="Bekaert M."/>
        </authorList>
    </citation>
    <scope>NUCLEOTIDE SEQUENCE [LARGE SCALE GENOMIC DNA]</scope>
    <source>
        <strain evidence="3">wild</strain>
    </source>
</reference>
<accession>A0A6J8EMU3</accession>
<feature type="region of interest" description="Disordered" evidence="1">
    <location>
        <begin position="170"/>
        <end position="243"/>
    </location>
</feature>
<gene>
    <name evidence="2" type="ORF">MCOR_53789</name>
</gene>
<evidence type="ECO:0000313" key="2">
    <source>
        <dbReference type="EMBL" id="CAC5421697.1"/>
    </source>
</evidence>
<protein>
    <submittedName>
        <fullName evidence="2">Uncharacterized protein</fullName>
    </submittedName>
</protein>
<evidence type="ECO:0000256" key="1">
    <source>
        <dbReference type="SAM" id="MobiDB-lite"/>
    </source>
</evidence>
<evidence type="ECO:0000313" key="3">
    <source>
        <dbReference type="Proteomes" id="UP000507470"/>
    </source>
</evidence>
<feature type="compositionally biased region" description="Polar residues" evidence="1">
    <location>
        <begin position="224"/>
        <end position="236"/>
    </location>
</feature>
<name>A0A6J8EMU3_MYTCO</name>
<dbReference type="Proteomes" id="UP000507470">
    <property type="component" value="Unassembled WGS sequence"/>
</dbReference>
<keyword evidence="3" id="KW-1185">Reference proteome</keyword>
<dbReference type="EMBL" id="CACVKT020009374">
    <property type="protein sequence ID" value="CAC5421697.1"/>
    <property type="molecule type" value="Genomic_DNA"/>
</dbReference>
<sequence length="243" mass="27557">MYKYDAIIKENGGVKSDEKNIRNRNGLAYAVFQICKTEAQRRRWETSKFVHDHPYAVVSERDSNKPDISNCINEEIIEFDGSIVTADFTEWRAGRRVVELGVLADGLSACKKRGLPLSLQNCSNIKSYGLAAILKIVCANTACLHTNLIPTGKRRGKVWDVNSKLATAKKVSAERQRKSYPKNQESLTQKAKKALPEKQRKSYPKDSTERLRKYHPKGKESLTRKANQQNDNSNTCFHGENLK</sequence>
<dbReference type="OrthoDB" id="7698403at2759"/>
<proteinExistence type="predicted"/>